<evidence type="ECO:0000313" key="2">
    <source>
        <dbReference type="EMBL" id="KGM92339.1"/>
    </source>
</evidence>
<dbReference type="Gene3D" id="3.50.50.60">
    <property type="entry name" value="FAD/NAD(P)-binding domain"/>
    <property type="match status" value="1"/>
</dbReference>
<accession>A0A0A0HT14</accession>
<organism evidence="2 3">
    <name type="scientific">Paracoccidioides brasiliensis (strain Pb18)</name>
    <dbReference type="NCBI Taxonomy" id="502780"/>
    <lineage>
        <taxon>Eukaryota</taxon>
        <taxon>Fungi</taxon>
        <taxon>Dikarya</taxon>
        <taxon>Ascomycota</taxon>
        <taxon>Pezizomycotina</taxon>
        <taxon>Eurotiomycetes</taxon>
        <taxon>Eurotiomycetidae</taxon>
        <taxon>Onygenales</taxon>
        <taxon>Ajellomycetaceae</taxon>
        <taxon>Paracoccidioides</taxon>
    </lineage>
</organism>
<dbReference type="Proteomes" id="UP000001628">
    <property type="component" value="Unassembled WGS sequence"/>
</dbReference>
<dbReference type="GeneID" id="22587433"/>
<keyword evidence="3" id="KW-1185">Reference proteome</keyword>
<gene>
    <name evidence="2" type="ORF">PADG_11536</name>
</gene>
<feature type="domain" description="Glucose-methanol-choline oxidoreductase C-terminal" evidence="1">
    <location>
        <begin position="38"/>
        <end position="122"/>
    </location>
</feature>
<proteinExistence type="predicted"/>
<reference evidence="2 3" key="1">
    <citation type="journal article" date="2011" name="PLoS Genet.">
        <title>Comparative genomic analysis of human fungal pathogens causing paracoccidioidomycosis.</title>
        <authorList>
            <person name="Desjardins C.A."/>
            <person name="Champion M.D."/>
            <person name="Holder J.W."/>
            <person name="Muszewska A."/>
            <person name="Goldberg J."/>
            <person name="Bailao A.M."/>
            <person name="Brigido M.M."/>
            <person name="Ferreira M.E."/>
            <person name="Garcia A.M."/>
            <person name="Grynberg M."/>
            <person name="Gujja S."/>
            <person name="Heiman D.I."/>
            <person name="Henn M.R."/>
            <person name="Kodira C.D."/>
            <person name="Leon-Narvaez H."/>
            <person name="Longo L.V."/>
            <person name="Ma L.J."/>
            <person name="Malavazi I."/>
            <person name="Matsuo A.L."/>
            <person name="Morais F.V."/>
            <person name="Pereira M."/>
            <person name="Rodriguez-Brito S."/>
            <person name="Sakthikumar S."/>
            <person name="Salem-Izacc S.M."/>
            <person name="Sykes S.M."/>
            <person name="Teixeira M.M."/>
            <person name="Vallejo M.C."/>
            <person name="Walter M.E."/>
            <person name="Yandava C."/>
            <person name="Young S."/>
            <person name="Zeng Q."/>
            <person name="Zucker J."/>
            <person name="Felipe M.S."/>
            <person name="Goldman G.H."/>
            <person name="Haas B.J."/>
            <person name="McEwen J.G."/>
            <person name="Nino-Vega G."/>
            <person name="Puccia R."/>
            <person name="San-Blas G."/>
            <person name="Soares C.M."/>
            <person name="Birren B.W."/>
            <person name="Cuomo C.A."/>
        </authorList>
    </citation>
    <scope>NUCLEOTIDE SEQUENCE [LARGE SCALE GENOMIC DNA]</scope>
    <source>
        <strain evidence="2 3">Pb18</strain>
    </source>
</reference>
<sequence length="128" mass="14367">MDIATEQWKRDGTGPWAKFSCECCIGLFKLDELTKMKEFQDLPADEQEYLKKETTPHYKLLAHLPMHWFTPTSPLGAVKMGKAGDSDTAADATVDSSYCLMGMDGLRVEDMSVIPVPIGGHTRRQRML</sequence>
<dbReference type="KEGG" id="pbn:PADG_11536"/>
<protein>
    <recommendedName>
        <fullName evidence="1">Glucose-methanol-choline oxidoreductase C-terminal domain-containing protein</fullName>
    </recommendedName>
</protein>
<dbReference type="InterPro" id="IPR007867">
    <property type="entry name" value="GMC_OxRtase_C"/>
</dbReference>
<dbReference type="RefSeq" id="XP_010758995.1">
    <property type="nucleotide sequence ID" value="XM_010760693.1"/>
</dbReference>
<dbReference type="VEuPathDB" id="FungiDB:PADG_11536"/>
<dbReference type="AlphaFoldDB" id="A0A0A0HT14"/>
<dbReference type="Pfam" id="PF05199">
    <property type="entry name" value="GMC_oxred_C"/>
    <property type="match status" value="1"/>
</dbReference>
<dbReference type="STRING" id="502780.A0A0A0HT14"/>
<dbReference type="InParanoid" id="A0A0A0HT14"/>
<dbReference type="InterPro" id="IPR036188">
    <property type="entry name" value="FAD/NAD-bd_sf"/>
</dbReference>
<dbReference type="GO" id="GO:0016614">
    <property type="term" value="F:oxidoreductase activity, acting on CH-OH group of donors"/>
    <property type="evidence" value="ECO:0007669"/>
    <property type="project" value="InterPro"/>
</dbReference>
<evidence type="ECO:0000259" key="1">
    <source>
        <dbReference type="Pfam" id="PF05199"/>
    </source>
</evidence>
<dbReference type="EMBL" id="KN275959">
    <property type="protein sequence ID" value="KGM92339.1"/>
    <property type="molecule type" value="Genomic_DNA"/>
</dbReference>
<evidence type="ECO:0000313" key="3">
    <source>
        <dbReference type="Proteomes" id="UP000001628"/>
    </source>
</evidence>
<dbReference type="HOGENOM" id="CLU_2237394_0_0_1"/>
<name>A0A0A0HT14_PARBD</name>